<reference evidence="2 3" key="1">
    <citation type="submission" date="2024-01" db="EMBL/GenBank/DDBJ databases">
        <authorList>
            <person name="Alioto T."/>
            <person name="Alioto T."/>
            <person name="Gomez Garrido J."/>
        </authorList>
    </citation>
    <scope>NUCLEOTIDE SEQUENCE [LARGE SCALE GENOMIC DNA]</scope>
</reference>
<proteinExistence type="predicted"/>
<feature type="compositionally biased region" description="Basic residues" evidence="1">
    <location>
        <begin position="20"/>
        <end position="45"/>
    </location>
</feature>
<dbReference type="EMBL" id="CAWUFR010000380">
    <property type="protein sequence ID" value="CAK6976987.1"/>
    <property type="molecule type" value="Genomic_DNA"/>
</dbReference>
<organism evidence="2 3">
    <name type="scientific">Scomber scombrus</name>
    <name type="common">Atlantic mackerel</name>
    <name type="synonym">Scomber vernalis</name>
    <dbReference type="NCBI Taxonomy" id="13677"/>
    <lineage>
        <taxon>Eukaryota</taxon>
        <taxon>Metazoa</taxon>
        <taxon>Chordata</taxon>
        <taxon>Craniata</taxon>
        <taxon>Vertebrata</taxon>
        <taxon>Euteleostomi</taxon>
        <taxon>Actinopterygii</taxon>
        <taxon>Neopterygii</taxon>
        <taxon>Teleostei</taxon>
        <taxon>Neoteleostei</taxon>
        <taxon>Acanthomorphata</taxon>
        <taxon>Pelagiaria</taxon>
        <taxon>Scombriformes</taxon>
        <taxon>Scombridae</taxon>
        <taxon>Scomber</taxon>
    </lineage>
</organism>
<dbReference type="AlphaFoldDB" id="A0AAV1PY57"/>
<evidence type="ECO:0000256" key="1">
    <source>
        <dbReference type="SAM" id="MobiDB-lite"/>
    </source>
</evidence>
<protein>
    <submittedName>
        <fullName evidence="2">Uncharacterized protein</fullName>
    </submittedName>
</protein>
<dbReference type="Proteomes" id="UP001314229">
    <property type="component" value="Unassembled WGS sequence"/>
</dbReference>
<feature type="region of interest" description="Disordered" evidence="1">
    <location>
        <begin position="1"/>
        <end position="81"/>
    </location>
</feature>
<accession>A0AAV1PY57</accession>
<comment type="caution">
    <text evidence="2">The sequence shown here is derived from an EMBL/GenBank/DDBJ whole genome shotgun (WGS) entry which is preliminary data.</text>
</comment>
<feature type="compositionally biased region" description="Basic and acidic residues" evidence="1">
    <location>
        <begin position="46"/>
        <end position="71"/>
    </location>
</feature>
<gene>
    <name evidence="2" type="ORF">FSCOSCO3_A000153</name>
</gene>
<evidence type="ECO:0000313" key="2">
    <source>
        <dbReference type="EMBL" id="CAK6976987.1"/>
    </source>
</evidence>
<sequence length="183" mass="21790">MRKDRTKERKKAEEEEERTKRKMRKEKGAGQRKKDKKMRRMKRKAKEGGRRKMGKERKGKEKEEEKATKKEREKKRRKKKAQEDSVILIQLACQLTEALRSGFRGIHSSARHFIRTERMRYLQWIDSLIVPAVQLEAILLKRPIMPEPNSTEHLEDELQPDVLHLLIDSCAVMKFRLTAETEN</sequence>
<keyword evidence="3" id="KW-1185">Reference proteome</keyword>
<evidence type="ECO:0000313" key="3">
    <source>
        <dbReference type="Proteomes" id="UP001314229"/>
    </source>
</evidence>
<name>A0AAV1PY57_SCOSC</name>
<feature type="compositionally biased region" description="Basic and acidic residues" evidence="1">
    <location>
        <begin position="1"/>
        <end position="19"/>
    </location>
</feature>